<dbReference type="Proteomes" id="UP001642360">
    <property type="component" value="Unassembled WGS sequence"/>
</dbReference>
<evidence type="ECO:0000313" key="2">
    <source>
        <dbReference type="Proteomes" id="UP001642360"/>
    </source>
</evidence>
<organism evidence="1 2">
    <name type="scientific">Ilex paraguariensis</name>
    <name type="common">yerba mate</name>
    <dbReference type="NCBI Taxonomy" id="185542"/>
    <lineage>
        <taxon>Eukaryota</taxon>
        <taxon>Viridiplantae</taxon>
        <taxon>Streptophyta</taxon>
        <taxon>Embryophyta</taxon>
        <taxon>Tracheophyta</taxon>
        <taxon>Spermatophyta</taxon>
        <taxon>Magnoliopsida</taxon>
        <taxon>eudicotyledons</taxon>
        <taxon>Gunneridae</taxon>
        <taxon>Pentapetalae</taxon>
        <taxon>asterids</taxon>
        <taxon>campanulids</taxon>
        <taxon>Aquifoliales</taxon>
        <taxon>Aquifoliaceae</taxon>
        <taxon>Ilex</taxon>
    </lineage>
</organism>
<accession>A0ABC8R6H2</accession>
<protein>
    <submittedName>
        <fullName evidence="1">Uncharacterized protein</fullName>
    </submittedName>
</protein>
<name>A0ABC8R6H2_9AQUA</name>
<keyword evidence="2" id="KW-1185">Reference proteome</keyword>
<gene>
    <name evidence="1" type="ORF">ILEXP_LOCUS7762</name>
</gene>
<comment type="caution">
    <text evidence="1">The sequence shown here is derived from an EMBL/GenBank/DDBJ whole genome shotgun (WGS) entry which is preliminary data.</text>
</comment>
<proteinExistence type="predicted"/>
<dbReference type="AlphaFoldDB" id="A0ABC8R6H2"/>
<sequence>MKGEPPRGEFWGTRLFCFGYGEHPSAKKGTQSRGTLRSKGFVESSKQALFIIEKLKASSHVVPVPGALNKMISLGCALKFS</sequence>
<reference evidence="1 2" key="1">
    <citation type="submission" date="2024-02" db="EMBL/GenBank/DDBJ databases">
        <authorList>
            <person name="Vignale AGUSTIN F."/>
            <person name="Sosa J E."/>
            <person name="Modenutti C."/>
        </authorList>
    </citation>
    <scope>NUCLEOTIDE SEQUENCE [LARGE SCALE GENOMIC DNA]</scope>
</reference>
<evidence type="ECO:0000313" key="1">
    <source>
        <dbReference type="EMBL" id="CAK9140320.1"/>
    </source>
</evidence>
<dbReference type="EMBL" id="CAUOFW020001034">
    <property type="protein sequence ID" value="CAK9140320.1"/>
    <property type="molecule type" value="Genomic_DNA"/>
</dbReference>